<dbReference type="EMBL" id="KE546995">
    <property type="protein sequence ID" value="EPY49479.1"/>
    <property type="molecule type" value="Genomic_DNA"/>
</dbReference>
<evidence type="ECO:0000313" key="3">
    <source>
        <dbReference type="Proteomes" id="UP000015464"/>
    </source>
</evidence>
<dbReference type="Pfam" id="PF00724">
    <property type="entry name" value="Oxidored_FMN"/>
    <property type="match status" value="1"/>
</dbReference>
<dbReference type="SUPFAM" id="SSF51395">
    <property type="entry name" value="FMN-linked oxidoreductases"/>
    <property type="match status" value="1"/>
</dbReference>
<dbReference type="PANTHER" id="PTHR22893">
    <property type="entry name" value="NADH OXIDOREDUCTASE-RELATED"/>
    <property type="match status" value="1"/>
</dbReference>
<accession>S9VTK4</accession>
<feature type="domain" description="NADH:flavin oxidoreductase/NADH oxidase N-terminal" evidence="1">
    <location>
        <begin position="14"/>
        <end position="350"/>
    </location>
</feature>
<dbReference type="eggNOG" id="KOG0134">
    <property type="taxonomic scope" value="Eukaryota"/>
</dbReference>
<protein>
    <submittedName>
        <fullName evidence="2">NADPH dehydrogenase</fullName>
    </submittedName>
</protein>
<dbReference type="HOGENOM" id="CLU_012153_0_2_1"/>
<keyword evidence="3" id="KW-1185">Reference proteome</keyword>
<dbReference type="AlphaFoldDB" id="S9VTK4"/>
<dbReference type="GeneID" id="25035694"/>
<dbReference type="Proteomes" id="UP000015464">
    <property type="component" value="Unassembled WGS sequence"/>
</dbReference>
<dbReference type="GO" id="GO:0016491">
    <property type="term" value="F:oxidoreductase activity"/>
    <property type="evidence" value="ECO:0007669"/>
    <property type="project" value="InterPro"/>
</dbReference>
<reference evidence="2 3" key="1">
    <citation type="journal article" date="2011" name="Science">
        <title>Comparative functional genomics of the fission yeasts.</title>
        <authorList>
            <person name="Rhind N."/>
            <person name="Chen Z."/>
            <person name="Yassour M."/>
            <person name="Thompson D.A."/>
            <person name="Haas B.J."/>
            <person name="Habib N."/>
            <person name="Wapinski I."/>
            <person name="Roy S."/>
            <person name="Lin M.F."/>
            <person name="Heiman D.I."/>
            <person name="Young S.K."/>
            <person name="Furuya K."/>
            <person name="Guo Y."/>
            <person name="Pidoux A."/>
            <person name="Chen H.M."/>
            <person name="Robbertse B."/>
            <person name="Goldberg J.M."/>
            <person name="Aoki K."/>
            <person name="Bayne E.H."/>
            <person name="Berlin A.M."/>
            <person name="Desjardins C.A."/>
            <person name="Dobbs E."/>
            <person name="Dukaj L."/>
            <person name="Fan L."/>
            <person name="FitzGerald M.G."/>
            <person name="French C."/>
            <person name="Gujja S."/>
            <person name="Hansen K."/>
            <person name="Keifenheim D."/>
            <person name="Levin J.Z."/>
            <person name="Mosher R.A."/>
            <person name="Mueller C.A."/>
            <person name="Pfiffner J."/>
            <person name="Priest M."/>
            <person name="Russ C."/>
            <person name="Smialowska A."/>
            <person name="Swoboda P."/>
            <person name="Sykes S.M."/>
            <person name="Vaughn M."/>
            <person name="Vengrova S."/>
            <person name="Yoder R."/>
            <person name="Zeng Q."/>
            <person name="Allshire R."/>
            <person name="Baulcombe D."/>
            <person name="Birren B.W."/>
            <person name="Brown W."/>
            <person name="Ekwall K."/>
            <person name="Kellis M."/>
            <person name="Leatherwood J."/>
            <person name="Levin H."/>
            <person name="Margalit H."/>
            <person name="Martienssen R."/>
            <person name="Nieduszynski C.A."/>
            <person name="Spatafora J.W."/>
            <person name="Friedman N."/>
            <person name="Dalgaard J.Z."/>
            <person name="Baumann P."/>
            <person name="Niki H."/>
            <person name="Regev A."/>
            <person name="Nusbaum C."/>
        </authorList>
    </citation>
    <scope>NUCLEOTIDE SEQUENCE [LARGE SCALE GENOMIC DNA]</scope>
    <source>
        <strain evidence="3">OY26 / ATCC MYA-4695 / CBS 11777 / NBRC 106824 / NRRL Y48691</strain>
    </source>
</reference>
<dbReference type="Gene3D" id="3.20.20.70">
    <property type="entry name" value="Aldolase class I"/>
    <property type="match status" value="1"/>
</dbReference>
<dbReference type="STRING" id="653667.S9VTK4"/>
<proteinExistence type="predicted"/>
<dbReference type="InterPro" id="IPR013785">
    <property type="entry name" value="Aldolase_TIM"/>
</dbReference>
<organism evidence="2 3">
    <name type="scientific">Schizosaccharomyces cryophilus (strain OY26 / ATCC MYA-4695 / CBS 11777 / NBRC 106824 / NRRL Y48691)</name>
    <name type="common">Fission yeast</name>
    <dbReference type="NCBI Taxonomy" id="653667"/>
    <lineage>
        <taxon>Eukaryota</taxon>
        <taxon>Fungi</taxon>
        <taxon>Dikarya</taxon>
        <taxon>Ascomycota</taxon>
        <taxon>Taphrinomycotina</taxon>
        <taxon>Schizosaccharomycetes</taxon>
        <taxon>Schizosaccharomycetales</taxon>
        <taxon>Schizosaccharomycetaceae</taxon>
        <taxon>Schizosaccharomyces</taxon>
    </lineage>
</organism>
<dbReference type="InterPro" id="IPR045247">
    <property type="entry name" value="Oye-like"/>
</dbReference>
<dbReference type="OrthoDB" id="276546at2759"/>
<name>S9VTK4_SCHCR</name>
<dbReference type="InterPro" id="IPR001155">
    <property type="entry name" value="OxRdtase_FMN_N"/>
</dbReference>
<evidence type="ECO:0000259" key="1">
    <source>
        <dbReference type="Pfam" id="PF00724"/>
    </source>
</evidence>
<dbReference type="PANTHER" id="PTHR22893:SF91">
    <property type="entry name" value="NADPH DEHYDROGENASE 2-RELATED"/>
    <property type="match status" value="1"/>
</dbReference>
<dbReference type="OMA" id="QGECPMD"/>
<evidence type="ECO:0000313" key="2">
    <source>
        <dbReference type="EMBL" id="EPY49479.1"/>
    </source>
</evidence>
<dbReference type="RefSeq" id="XP_013025507.1">
    <property type="nucleotide sequence ID" value="XM_013170053.1"/>
</dbReference>
<sequence length="391" mass="45117">MTIDIENTSSYDSKLFHSIMIGNMELQHRIVHAPATRLRCHEDGMRSAVPGTLLITESIFSGLKSGGFSNIPCLYNEQHVEAWKPIVKGIHDKKCFVFMQFWNLPGELKPDYLEDQERLENVTQGECPMDPTGLPAALGSAYSICGESLYIDKYMSKLDINEHIAEYREAAKRAVFGCDADGIEVHQVNGFLLDKFVLNGFGEKCDPNYRGSLENRVRFCLELIQSVVEAIGQERVGYRISPYSDIWRSKDHVEAHTYLVQRLRENFPKLAYLHVIEPRKYWTGHEQILQEKNSLEYQKLWKQPLLSAGGHDRDSALQLTTQDNVLVVFGRYFLANPDLPFRLKHNLPLNKWNRSKFYAKKRPEGYIDYPFCDEFIRETAKAENIKQENES</sequence>
<dbReference type="GO" id="GO:0010181">
    <property type="term" value="F:FMN binding"/>
    <property type="evidence" value="ECO:0007669"/>
    <property type="project" value="InterPro"/>
</dbReference>
<gene>
    <name evidence="2" type="ORF">SPOG_01365</name>
</gene>